<dbReference type="EMBL" id="JOKH01000002">
    <property type="protein sequence ID" value="KEQ18060.1"/>
    <property type="molecule type" value="Genomic_DNA"/>
</dbReference>
<dbReference type="OrthoDB" id="8670144at2"/>
<gene>
    <name evidence="2" type="ORF">GZ78_10800</name>
</gene>
<sequence>MYRLLLSVLIPLLSGCASPIASNLDGKCYELVSDQQLWKTYDNGYVGAYMIAGNEKFQLTDERAPTELVQKGSRVVVSQVLTGFDGSWGEFLRIQIKVLDGEAKGVIADIPACVPYHPRPPWLIKGCKSEAGDLKVKSEFLKEVKECYQ</sequence>
<protein>
    <recommendedName>
        <fullName evidence="4">Lipoprotein</fullName>
    </recommendedName>
</protein>
<feature type="chain" id="PRO_5001760917" description="Lipoprotein" evidence="1">
    <location>
        <begin position="22"/>
        <end position="149"/>
    </location>
</feature>
<dbReference type="AlphaFoldDB" id="A0A081NHY7"/>
<dbReference type="PROSITE" id="PS51257">
    <property type="entry name" value="PROKAR_LIPOPROTEIN"/>
    <property type="match status" value="1"/>
</dbReference>
<feature type="signal peptide" evidence="1">
    <location>
        <begin position="1"/>
        <end position="21"/>
    </location>
</feature>
<organism evidence="2 3">
    <name type="scientific">Endozoicomonas numazuensis</name>
    <dbReference type="NCBI Taxonomy" id="1137799"/>
    <lineage>
        <taxon>Bacteria</taxon>
        <taxon>Pseudomonadati</taxon>
        <taxon>Pseudomonadota</taxon>
        <taxon>Gammaproteobacteria</taxon>
        <taxon>Oceanospirillales</taxon>
        <taxon>Endozoicomonadaceae</taxon>
        <taxon>Endozoicomonas</taxon>
    </lineage>
</organism>
<evidence type="ECO:0000313" key="2">
    <source>
        <dbReference type="EMBL" id="KEQ18060.1"/>
    </source>
</evidence>
<accession>A0A081NHY7</accession>
<comment type="caution">
    <text evidence="2">The sequence shown here is derived from an EMBL/GenBank/DDBJ whole genome shotgun (WGS) entry which is preliminary data.</text>
</comment>
<proteinExistence type="predicted"/>
<name>A0A081NHY7_9GAMM</name>
<keyword evidence="3" id="KW-1185">Reference proteome</keyword>
<dbReference type="RefSeq" id="WP_034835114.1">
    <property type="nucleotide sequence ID" value="NZ_JOKH01000002.1"/>
</dbReference>
<keyword evidence="1" id="KW-0732">Signal</keyword>
<evidence type="ECO:0008006" key="4">
    <source>
        <dbReference type="Google" id="ProtNLM"/>
    </source>
</evidence>
<dbReference type="Proteomes" id="UP000028073">
    <property type="component" value="Unassembled WGS sequence"/>
</dbReference>
<evidence type="ECO:0000256" key="1">
    <source>
        <dbReference type="SAM" id="SignalP"/>
    </source>
</evidence>
<reference evidence="2 3" key="1">
    <citation type="submission" date="2014-06" db="EMBL/GenBank/DDBJ databases">
        <title>Whole Genome Sequences of Three Symbiotic Endozoicomonas Bacteria.</title>
        <authorList>
            <person name="Neave M.J."/>
            <person name="Apprill A."/>
            <person name="Voolstra C.R."/>
        </authorList>
    </citation>
    <scope>NUCLEOTIDE SEQUENCE [LARGE SCALE GENOMIC DNA]</scope>
    <source>
        <strain evidence="2 3">DSM 25634</strain>
    </source>
</reference>
<evidence type="ECO:0000313" key="3">
    <source>
        <dbReference type="Proteomes" id="UP000028073"/>
    </source>
</evidence>